<accession>A0AAE0BLQ1</accession>
<gene>
    <name evidence="1" type="ORF">CYMTET_51108</name>
</gene>
<comment type="caution">
    <text evidence="1">The sequence shown here is derived from an EMBL/GenBank/DDBJ whole genome shotgun (WGS) entry which is preliminary data.</text>
</comment>
<keyword evidence="2" id="KW-1185">Reference proteome</keyword>
<dbReference type="AlphaFoldDB" id="A0AAE0BLQ1"/>
<reference evidence="1 2" key="1">
    <citation type="journal article" date="2015" name="Genome Biol. Evol.">
        <title>Comparative Genomics of a Bacterivorous Green Alga Reveals Evolutionary Causalities and Consequences of Phago-Mixotrophic Mode of Nutrition.</title>
        <authorList>
            <person name="Burns J.A."/>
            <person name="Paasch A."/>
            <person name="Narechania A."/>
            <person name="Kim E."/>
        </authorList>
    </citation>
    <scope>NUCLEOTIDE SEQUENCE [LARGE SCALE GENOMIC DNA]</scope>
    <source>
        <strain evidence="1 2">PLY_AMNH</strain>
    </source>
</reference>
<evidence type="ECO:0000313" key="1">
    <source>
        <dbReference type="EMBL" id="KAK3238918.1"/>
    </source>
</evidence>
<evidence type="ECO:0000313" key="2">
    <source>
        <dbReference type="Proteomes" id="UP001190700"/>
    </source>
</evidence>
<name>A0AAE0BLQ1_9CHLO</name>
<organism evidence="1 2">
    <name type="scientific">Cymbomonas tetramitiformis</name>
    <dbReference type="NCBI Taxonomy" id="36881"/>
    <lineage>
        <taxon>Eukaryota</taxon>
        <taxon>Viridiplantae</taxon>
        <taxon>Chlorophyta</taxon>
        <taxon>Pyramimonadophyceae</taxon>
        <taxon>Pyramimonadales</taxon>
        <taxon>Pyramimonadaceae</taxon>
        <taxon>Cymbomonas</taxon>
    </lineage>
</organism>
<dbReference type="Proteomes" id="UP001190700">
    <property type="component" value="Unassembled WGS sequence"/>
</dbReference>
<dbReference type="EMBL" id="LGRX02034073">
    <property type="protein sequence ID" value="KAK3238918.1"/>
    <property type="molecule type" value="Genomic_DNA"/>
</dbReference>
<protein>
    <submittedName>
        <fullName evidence="1">Uncharacterized protein</fullName>
    </submittedName>
</protein>
<sequence length="306" mass="33276">MQRVHVAIMEGSVGVSQPVALFDRLQRDPLIRGMQSQLEDMAGLDLTIEALGATLSEEPVVVRGTLEGLQHWGGRLGAATRAAVRAWNACAKLNYCDAAVAHGEHTLGNGNACAVGTYPTSAGKAVVDLPARGVSVGGLHFAFTEARKQYNVHEDHALTTDIHLTCTVKRDWLGEVNSVNPPWSLLDEVAHKLREEGCAATVVASYWPGQMWFQQLEAMADEVVILARGRDLFTLSRLGESKLLGASSWDGIMFRISASRVSIKSKAAAELDLKPKVFRSPDRRDPQLCSFAFPTHPTQKTLNILP</sequence>
<proteinExistence type="predicted"/>